<evidence type="ECO:0000256" key="4">
    <source>
        <dbReference type="ARBA" id="ARBA00022801"/>
    </source>
</evidence>
<evidence type="ECO:0000256" key="6">
    <source>
        <dbReference type="ARBA" id="ARBA00023049"/>
    </source>
</evidence>
<evidence type="ECO:0000259" key="7">
    <source>
        <dbReference type="Pfam" id="PF01432"/>
    </source>
</evidence>
<evidence type="ECO:0000256" key="3">
    <source>
        <dbReference type="ARBA" id="ARBA00022723"/>
    </source>
</evidence>
<name>A0A7J4D016_9ARCH</name>
<dbReference type="AlphaFoldDB" id="A0A7J4D016"/>
<dbReference type="GO" id="GO:0004222">
    <property type="term" value="F:metalloendopeptidase activity"/>
    <property type="evidence" value="ECO:0007669"/>
    <property type="project" value="InterPro"/>
</dbReference>
<keyword evidence="6" id="KW-0482">Metalloprotease</keyword>
<keyword evidence="2" id="KW-0645">Protease</keyword>
<protein>
    <submittedName>
        <fullName evidence="8">M3 family oligoendopeptidase</fullName>
    </submittedName>
</protein>
<evidence type="ECO:0000256" key="5">
    <source>
        <dbReference type="ARBA" id="ARBA00022833"/>
    </source>
</evidence>
<dbReference type="Proteomes" id="UP000589132">
    <property type="component" value="Unassembled WGS sequence"/>
</dbReference>
<accession>A0A7J4D016</accession>
<gene>
    <name evidence="8" type="ORF">EYO15_03830</name>
</gene>
<dbReference type="EMBL" id="DTTC01000243">
    <property type="protein sequence ID" value="HIA98291.1"/>
    <property type="molecule type" value="Genomic_DNA"/>
</dbReference>
<comment type="caution">
    <text evidence="8">The sequence shown here is derived from an EMBL/GenBank/DDBJ whole genome shotgun (WGS) entry which is preliminary data.</text>
</comment>
<evidence type="ECO:0000256" key="1">
    <source>
        <dbReference type="ARBA" id="ARBA00001947"/>
    </source>
</evidence>
<dbReference type="InterPro" id="IPR011976">
    <property type="entry name" value="Pept_M3B_oligopep-rel"/>
</dbReference>
<sequence>MPKSGKEMQDWEWKDYEPYFDYLLNQEVNKQNIEEWMKYWSDLSELIGEVGTEVYVATTVDTTDEDAKKRFHSFLDNISENASSKDQILKKKLLEAKVVPENFEIPLRAIKSEVELFCEDNLPLLTKDSKLSKEYDAIIGAQTVEWDGEEVTITQLGPVLLETDRKRREKAWRLAAERRLEDREGINKIWKQILELRIKIAKNAGYDNYRSWRWEYLKRFDYTPEDCMNFHEAIEKVIMPFANKLIRERKEQLSLDVLKPWDLSVDPFNREPLTPFENADELESGCHNIFGAVDPDLGKHFSIMREQELLDLANRKGKAPGGYCTEYHHRRLPFIFMNAVGTHSDVQTMLHEGGHAFHVFESDQLPYSSQRDVGMEFAEVASMAMELLSAPYLTKDFGGFYEIEDANRARIEHLEKSIMFLPYMAVVDAFQHWAYTSPEEAMEPANCDKEWSNLWKRFQTFEDLDSSEFEDVIATGWHNKLHIYHVPFYYVEYGMAQLGAIQVWGNALKNQENAVKLYRKALSMGGNATLPELFEAAGAKFEFDENMLTYAVNLVDNKIKELQS</sequence>
<proteinExistence type="predicted"/>
<dbReference type="InterPro" id="IPR001567">
    <property type="entry name" value="Pept_M3A_M3B_dom"/>
</dbReference>
<dbReference type="NCBIfam" id="TIGR02289">
    <property type="entry name" value="M3_not_pepF"/>
    <property type="match status" value="1"/>
</dbReference>
<dbReference type="SUPFAM" id="SSF55486">
    <property type="entry name" value="Metalloproteases ('zincins'), catalytic domain"/>
    <property type="match status" value="1"/>
</dbReference>
<reference evidence="9" key="1">
    <citation type="journal article" date="2019" name="bioRxiv">
        <title>Genome diversification in globally distributed novel marine Proteobacteria is linked to environmental adaptation.</title>
        <authorList>
            <person name="Zhou Z."/>
            <person name="Tran P.Q."/>
            <person name="Kieft K."/>
            <person name="Anantharaman K."/>
        </authorList>
    </citation>
    <scope>NUCLEOTIDE SEQUENCE [LARGE SCALE GENOMIC DNA]</scope>
</reference>
<dbReference type="GO" id="GO:0006508">
    <property type="term" value="P:proteolysis"/>
    <property type="evidence" value="ECO:0007669"/>
    <property type="project" value="UniProtKB-KW"/>
</dbReference>
<comment type="cofactor">
    <cofactor evidence="1">
        <name>Zn(2+)</name>
        <dbReference type="ChEBI" id="CHEBI:29105"/>
    </cofactor>
</comment>
<dbReference type="PANTHER" id="PTHR11804:SF48">
    <property type="entry name" value="PUTATIVE-RELATED"/>
    <property type="match status" value="1"/>
</dbReference>
<organism evidence="8 9">
    <name type="scientific">Marine Group III euryarchaeote</name>
    <dbReference type="NCBI Taxonomy" id="2173149"/>
    <lineage>
        <taxon>Archaea</taxon>
        <taxon>Methanobacteriati</taxon>
        <taxon>Thermoplasmatota</taxon>
        <taxon>Thermoplasmata</taxon>
        <taxon>Candidatus Thermoprofundales</taxon>
    </lineage>
</organism>
<evidence type="ECO:0000256" key="2">
    <source>
        <dbReference type="ARBA" id="ARBA00022670"/>
    </source>
</evidence>
<keyword evidence="5" id="KW-0862">Zinc</keyword>
<evidence type="ECO:0000313" key="9">
    <source>
        <dbReference type="Proteomes" id="UP000589132"/>
    </source>
</evidence>
<dbReference type="Gene3D" id="1.10.1370.30">
    <property type="match status" value="1"/>
</dbReference>
<dbReference type="GO" id="GO:0006518">
    <property type="term" value="P:peptide metabolic process"/>
    <property type="evidence" value="ECO:0007669"/>
    <property type="project" value="TreeGrafter"/>
</dbReference>
<evidence type="ECO:0000313" key="8">
    <source>
        <dbReference type="EMBL" id="HIA98291.1"/>
    </source>
</evidence>
<dbReference type="InterPro" id="IPR045090">
    <property type="entry name" value="Pept_M3A_M3B"/>
</dbReference>
<keyword evidence="4" id="KW-0378">Hydrolase</keyword>
<dbReference type="GO" id="GO:0046872">
    <property type="term" value="F:metal ion binding"/>
    <property type="evidence" value="ECO:0007669"/>
    <property type="project" value="UniProtKB-KW"/>
</dbReference>
<keyword evidence="3" id="KW-0479">Metal-binding</keyword>
<dbReference type="CDD" id="cd09606">
    <property type="entry name" value="M3B_PepF"/>
    <property type="match status" value="1"/>
</dbReference>
<dbReference type="Pfam" id="PF01432">
    <property type="entry name" value="Peptidase_M3"/>
    <property type="match status" value="1"/>
</dbReference>
<dbReference type="PANTHER" id="PTHR11804">
    <property type="entry name" value="PROTEASE M3 THIMET OLIGOPEPTIDASE-RELATED"/>
    <property type="match status" value="1"/>
</dbReference>
<feature type="domain" description="Peptidase M3A/M3B catalytic" evidence="7">
    <location>
        <begin position="163"/>
        <end position="548"/>
    </location>
</feature>